<dbReference type="RefSeq" id="WP_406699878.1">
    <property type="nucleotide sequence ID" value="NZ_CP155447.1"/>
</dbReference>
<proteinExistence type="predicted"/>
<protein>
    <recommendedName>
        <fullName evidence="2">DUF4126 domain-containing protein</fullName>
    </recommendedName>
</protein>
<evidence type="ECO:0008006" key="2">
    <source>
        <dbReference type="Google" id="ProtNLM"/>
    </source>
</evidence>
<gene>
    <name evidence="1" type="ORF">V5E97_13615</name>
</gene>
<accession>A0AAU7CPU6</accession>
<name>A0AAU7CPU6_9BACT</name>
<reference evidence="1" key="1">
    <citation type="submission" date="2024-05" db="EMBL/GenBank/DDBJ databases">
        <title>Planctomycetes of the genus Singulisphaera possess chitinolytic capabilities.</title>
        <authorList>
            <person name="Ivanova A."/>
        </authorList>
    </citation>
    <scope>NUCLEOTIDE SEQUENCE</scope>
    <source>
        <strain evidence="1">Ch08T</strain>
    </source>
</reference>
<sequence length="171" mass="17863">MTAAFEKAMKLAVLSGLKATLGPALLKTAQRKPDASHWVAAAIGEMVIDKLGFVPSRRSLPVLIPHALSGAWVAMESMREDGEEDPWAAPMGAVVAAGVATIAPMLRVTGSTVLRIPDAVLGVAEDYLALKLGTDTLGLTMNDVSDAAKQSVEEIKERVMPVVQSIGAGSM</sequence>
<dbReference type="EMBL" id="CP155447">
    <property type="protein sequence ID" value="XBH07033.1"/>
    <property type="molecule type" value="Genomic_DNA"/>
</dbReference>
<organism evidence="1">
    <name type="scientific">Singulisphaera sp. Ch08</name>
    <dbReference type="NCBI Taxonomy" id="3120278"/>
    <lineage>
        <taxon>Bacteria</taxon>
        <taxon>Pseudomonadati</taxon>
        <taxon>Planctomycetota</taxon>
        <taxon>Planctomycetia</taxon>
        <taxon>Isosphaerales</taxon>
        <taxon>Isosphaeraceae</taxon>
        <taxon>Singulisphaera</taxon>
    </lineage>
</organism>
<dbReference type="AlphaFoldDB" id="A0AAU7CPU6"/>
<evidence type="ECO:0000313" key="1">
    <source>
        <dbReference type="EMBL" id="XBH07033.1"/>
    </source>
</evidence>